<keyword evidence="1" id="KW-1133">Transmembrane helix</keyword>
<dbReference type="AlphaFoldDB" id="A0A1G2T1Q9"/>
<evidence type="ECO:0000256" key="1">
    <source>
        <dbReference type="SAM" id="Phobius"/>
    </source>
</evidence>
<accession>A0A1G2T1Q9</accession>
<dbReference type="Proteomes" id="UP000178612">
    <property type="component" value="Unassembled WGS sequence"/>
</dbReference>
<keyword evidence="1" id="KW-0812">Transmembrane</keyword>
<proteinExistence type="predicted"/>
<sequence length="89" mass="10376">MKKHRLLSVIFLILAVIFLPYYIYLPALLVAIIVFPLFWEGILIGSLIDALYGSRLHSFASVFFTFAFYSFILVTIIMPVRRRIRSYAQ</sequence>
<comment type="caution">
    <text evidence="2">The sequence shown here is derived from an EMBL/GenBank/DDBJ whole genome shotgun (WGS) entry which is preliminary data.</text>
</comment>
<feature type="transmembrane region" description="Helical" evidence="1">
    <location>
        <begin position="59"/>
        <end position="80"/>
    </location>
</feature>
<keyword evidence="1" id="KW-0472">Membrane</keyword>
<gene>
    <name evidence="2" type="ORF">A2758_01975</name>
</gene>
<reference evidence="2 3" key="1">
    <citation type="journal article" date="2016" name="Nat. Commun.">
        <title>Thousands of microbial genomes shed light on interconnected biogeochemical processes in an aquifer system.</title>
        <authorList>
            <person name="Anantharaman K."/>
            <person name="Brown C.T."/>
            <person name="Hug L.A."/>
            <person name="Sharon I."/>
            <person name="Castelle C.J."/>
            <person name="Probst A.J."/>
            <person name="Thomas B.C."/>
            <person name="Singh A."/>
            <person name="Wilkins M.J."/>
            <person name="Karaoz U."/>
            <person name="Brodie E.L."/>
            <person name="Williams K.H."/>
            <person name="Hubbard S.S."/>
            <person name="Banfield J.F."/>
        </authorList>
    </citation>
    <scope>NUCLEOTIDE SEQUENCE [LARGE SCALE GENOMIC DNA]</scope>
</reference>
<protein>
    <submittedName>
        <fullName evidence="2">Uncharacterized protein</fullName>
    </submittedName>
</protein>
<name>A0A1G2T1Q9_9BACT</name>
<evidence type="ECO:0000313" key="2">
    <source>
        <dbReference type="EMBL" id="OHA91220.1"/>
    </source>
</evidence>
<evidence type="ECO:0000313" key="3">
    <source>
        <dbReference type="Proteomes" id="UP000178612"/>
    </source>
</evidence>
<organism evidence="2 3">
    <name type="scientific">Candidatus Zambryskibacteria bacterium RIFCSPHIGHO2_01_FULL_49_18</name>
    <dbReference type="NCBI Taxonomy" id="1802740"/>
    <lineage>
        <taxon>Bacteria</taxon>
        <taxon>Candidatus Zambryskiibacteriota</taxon>
    </lineage>
</organism>
<dbReference type="EMBL" id="MHVJ01000013">
    <property type="protein sequence ID" value="OHA91220.1"/>
    <property type="molecule type" value="Genomic_DNA"/>
</dbReference>
<feature type="transmembrane region" description="Helical" evidence="1">
    <location>
        <begin position="7"/>
        <end position="39"/>
    </location>
</feature>